<feature type="signal peptide" evidence="19">
    <location>
        <begin position="1"/>
        <end position="23"/>
    </location>
</feature>
<dbReference type="InterPro" id="IPR008271">
    <property type="entry name" value="Ser/Thr_kinase_AS"/>
</dbReference>
<evidence type="ECO:0000256" key="9">
    <source>
        <dbReference type="ARBA" id="ARBA00022840"/>
    </source>
</evidence>
<evidence type="ECO:0000256" key="17">
    <source>
        <dbReference type="PROSITE-ProRule" id="PRU10141"/>
    </source>
</evidence>
<feature type="binding site" evidence="17">
    <location>
        <position position="492"/>
    </location>
    <ligand>
        <name>ATP</name>
        <dbReference type="ChEBI" id="CHEBI:30616"/>
    </ligand>
</feature>
<keyword evidence="10" id="KW-1133">Transmembrane helix</keyword>
<reference evidence="22" key="1">
    <citation type="journal article" date="2024" name="IScience">
        <title>Strigolactones Initiate the Formation of Haustorium-like Structures in Castilleja.</title>
        <authorList>
            <person name="Buerger M."/>
            <person name="Peterson D."/>
            <person name="Chory J."/>
        </authorList>
    </citation>
    <scope>NUCLEOTIDE SEQUENCE [LARGE SCALE GENOMIC DNA]</scope>
</reference>
<dbReference type="Gene3D" id="2.60.120.430">
    <property type="entry name" value="Galactose-binding lectin"/>
    <property type="match status" value="2"/>
</dbReference>
<dbReference type="Gene3D" id="1.10.510.10">
    <property type="entry name" value="Transferase(Phosphotransferase) domain 1"/>
    <property type="match status" value="2"/>
</dbReference>
<evidence type="ECO:0000256" key="10">
    <source>
        <dbReference type="ARBA" id="ARBA00022989"/>
    </source>
</evidence>
<dbReference type="GO" id="GO:0004674">
    <property type="term" value="F:protein serine/threonine kinase activity"/>
    <property type="evidence" value="ECO:0007669"/>
    <property type="project" value="UniProtKB-KW"/>
</dbReference>
<keyword evidence="4" id="KW-0808">Transferase</keyword>
<feature type="domain" description="Protein kinase" evidence="20">
    <location>
        <begin position="463"/>
        <end position="743"/>
    </location>
</feature>
<evidence type="ECO:0000256" key="5">
    <source>
        <dbReference type="ARBA" id="ARBA00022692"/>
    </source>
</evidence>
<feature type="compositionally biased region" description="Polar residues" evidence="18">
    <location>
        <begin position="750"/>
        <end position="792"/>
    </location>
</feature>
<keyword evidence="9 17" id="KW-0067">ATP-binding</keyword>
<comment type="caution">
    <text evidence="21">The sequence shown here is derived from an EMBL/GenBank/DDBJ whole genome shotgun (WGS) entry which is preliminary data.</text>
</comment>
<evidence type="ECO:0000256" key="2">
    <source>
        <dbReference type="ARBA" id="ARBA00012513"/>
    </source>
</evidence>
<dbReference type="PANTHER" id="PTHR47973">
    <property type="entry name" value="CYSTEINE-RICH RECEPTOR-LIKE PROTEIN KINASE 3"/>
    <property type="match status" value="1"/>
</dbReference>
<evidence type="ECO:0000256" key="13">
    <source>
        <dbReference type="ARBA" id="ARBA00023170"/>
    </source>
</evidence>
<keyword evidence="14" id="KW-0325">Glycoprotein</keyword>
<dbReference type="Gene3D" id="3.30.200.20">
    <property type="entry name" value="Phosphorylase Kinase, domain 1"/>
    <property type="match status" value="2"/>
</dbReference>
<name>A0ABD3C3W0_9LAMI</name>
<evidence type="ECO:0000256" key="15">
    <source>
        <dbReference type="ARBA" id="ARBA00047899"/>
    </source>
</evidence>
<dbReference type="InterPro" id="IPR017441">
    <property type="entry name" value="Protein_kinase_ATP_BS"/>
</dbReference>
<evidence type="ECO:0000256" key="11">
    <source>
        <dbReference type="ARBA" id="ARBA00023136"/>
    </source>
</evidence>
<keyword evidence="3" id="KW-0723">Serine/threonine-protein kinase</keyword>
<dbReference type="PROSITE" id="PS50011">
    <property type="entry name" value="PROTEIN_KINASE_DOM"/>
    <property type="match status" value="2"/>
</dbReference>
<sequence length="1183" mass="133203">MNFLHQLSIALLFIFFLITLTNCTNNPTHFTGDVSINCGWSGTLAAQNGRKWVGDVIKPKHSSWLQIQGSSTTSTLKNKLVSADPIPYKTARVSRFQFSYTFHLSPGQKIIRLHFNPSLYKGFKSSRDLFTVEAGGFTLLGNFSASLTADALRVKSISREFCLNIQENQQLNITFSPEIGQLVDTYAFINGIEIISVPASLSYFRGGDIGVQVVGHKSMVYVDHHTALELVHRLNIKHSSVQSSGDFDDAFPTWALRKAEKVKNETWKIAVDVGFKYMVRLYFSEMVLKVAAGTGDVVFEVLINEIPAQTNIELVKERDDENKVPRYRDYMVMMRGRRMEGKRDLLISVHSYDDLIEGKGLIAGFEIFKLSNPDNSLASPNPLPPAHGSPSKTIVILFSIFRHRNAFSFAVIAMISLVNIVFHKLREHSEANSAEEEYKPSARAERLCRRFSLVEIQLATRNFSDGHLIGRGGFGKVYKGLVDSGQMTVAVKRLKSNSMQGKHEFLMEIETLSELRHVNLVSLIGYCNEHREMILVYDYMAGGTLSDHLYKLSRASISSTSLTWKQRLNICIGAARGLDYLHTGHGVIHRDVKTSNILLDENFIAKVSDFGLAKHEDRTKSLQTHISTRVKGTKGYLDPHYLHTRKLTRKTDTYAFGVVLFEILCGRPAVDLSVAEDEHILMIWARDKINEGEINQIVASSLREEMSPASLKTFVGIAERCLRDDPKNRPTMSQVVQQLEIALEQHDNKQVSSAANETTSASDDIVSNISDGRDSTSTGQSPVASTRESYLTSPHEEQRNSRAVNDMLPSVRRATARKPLRFWSLDAIWNRVKPSKKNHALPDVEIWDEVNLRSTKYDLDMIAAATNQFSTKIGQGGFGSIYKGVLPNGQLIAVKRLSSSSVQGLGEFKNEIHFLPSLQHLNIIKLLGYCIHREEKLLVYEFMENKSLDTFFRDGQMQSNRLLLWELRFKIIKGIARGVVYLHQDSGLRVIHRDVKLSNILLDNEMNPKISDFAFARTLAEYYSELETRVAGTFGYLSPEACIYGKISFKSDVYTFGISVLQIVSGWGSIIHASHLGRKSLRDHACELWNEGRTIDLIDESLQGAFPEDEALRCIQVGVLCIQNEPNHRPVMRHVLKMLEGDEPLVEPQNVSSSWPQYEREGEGEDSPFCSDATFEHDDTMGR</sequence>
<dbReference type="AlphaFoldDB" id="A0ABD3C3W0"/>
<evidence type="ECO:0000256" key="7">
    <source>
        <dbReference type="ARBA" id="ARBA00022741"/>
    </source>
</evidence>
<accession>A0ABD3C3W0</accession>
<evidence type="ECO:0000256" key="4">
    <source>
        <dbReference type="ARBA" id="ARBA00022679"/>
    </source>
</evidence>
<evidence type="ECO:0000256" key="19">
    <source>
        <dbReference type="SAM" id="SignalP"/>
    </source>
</evidence>
<feature type="region of interest" description="Disordered" evidence="18">
    <location>
        <begin position="1146"/>
        <end position="1183"/>
    </location>
</feature>
<evidence type="ECO:0000256" key="1">
    <source>
        <dbReference type="ARBA" id="ARBA00004479"/>
    </source>
</evidence>
<keyword evidence="11" id="KW-0472">Membrane</keyword>
<evidence type="ECO:0000256" key="6">
    <source>
        <dbReference type="ARBA" id="ARBA00022729"/>
    </source>
</evidence>
<dbReference type="SMART" id="SM00220">
    <property type="entry name" value="S_TKc"/>
    <property type="match status" value="2"/>
</dbReference>
<evidence type="ECO:0000256" key="3">
    <source>
        <dbReference type="ARBA" id="ARBA00022527"/>
    </source>
</evidence>
<feature type="region of interest" description="Disordered" evidence="18">
    <location>
        <begin position="747"/>
        <end position="805"/>
    </location>
</feature>
<feature type="compositionally biased region" description="Basic and acidic residues" evidence="18">
    <location>
        <begin position="1174"/>
        <end position="1183"/>
    </location>
</feature>
<dbReference type="InterPro" id="IPR001245">
    <property type="entry name" value="Ser-Thr/Tyr_kinase_cat_dom"/>
</dbReference>
<feature type="chain" id="PRO_5044741914" description="non-specific serine/threonine protein kinase" evidence="19">
    <location>
        <begin position="24"/>
        <end position="1183"/>
    </location>
</feature>
<dbReference type="InterPro" id="IPR052059">
    <property type="entry name" value="CR_Ser/Thr_kinase"/>
</dbReference>
<keyword evidence="7 17" id="KW-0547">Nucleotide-binding</keyword>
<dbReference type="GO" id="GO:0016020">
    <property type="term" value="C:membrane"/>
    <property type="evidence" value="ECO:0007669"/>
    <property type="project" value="UniProtKB-SubCell"/>
</dbReference>
<dbReference type="PROSITE" id="PS00108">
    <property type="entry name" value="PROTEIN_KINASE_ST"/>
    <property type="match status" value="2"/>
</dbReference>
<protein>
    <recommendedName>
        <fullName evidence="2">non-specific serine/threonine protein kinase</fullName>
        <ecNumber evidence="2">2.7.11.1</ecNumber>
    </recommendedName>
</protein>
<evidence type="ECO:0000256" key="18">
    <source>
        <dbReference type="SAM" id="MobiDB-lite"/>
    </source>
</evidence>
<dbReference type="PROSITE" id="PS00107">
    <property type="entry name" value="PROTEIN_KINASE_ATP"/>
    <property type="match status" value="2"/>
</dbReference>
<proteinExistence type="predicted"/>
<dbReference type="Pfam" id="PF07714">
    <property type="entry name" value="PK_Tyr_Ser-Thr"/>
    <property type="match status" value="2"/>
</dbReference>
<evidence type="ECO:0000259" key="20">
    <source>
        <dbReference type="PROSITE" id="PS50011"/>
    </source>
</evidence>
<dbReference type="FunFam" id="2.60.120.430:FF:000003">
    <property type="entry name" value="FERONIA receptor-like kinase"/>
    <property type="match status" value="1"/>
</dbReference>
<dbReference type="SUPFAM" id="SSF56112">
    <property type="entry name" value="Protein kinase-like (PK-like)"/>
    <property type="match status" value="2"/>
</dbReference>
<dbReference type="FunFam" id="3.30.200.20:FF:000217">
    <property type="entry name" value="probable LRR receptor-like serine/threonine-protein kinase At1g53430"/>
    <property type="match status" value="1"/>
</dbReference>
<dbReference type="Pfam" id="PF12819">
    <property type="entry name" value="Malectin_like"/>
    <property type="match status" value="1"/>
</dbReference>
<dbReference type="InterPro" id="IPR011009">
    <property type="entry name" value="Kinase-like_dom_sf"/>
</dbReference>
<comment type="catalytic activity">
    <reaction evidence="15">
        <text>L-threonyl-[protein] + ATP = O-phospho-L-threonyl-[protein] + ADP + H(+)</text>
        <dbReference type="Rhea" id="RHEA:46608"/>
        <dbReference type="Rhea" id="RHEA-COMP:11060"/>
        <dbReference type="Rhea" id="RHEA-COMP:11605"/>
        <dbReference type="ChEBI" id="CHEBI:15378"/>
        <dbReference type="ChEBI" id="CHEBI:30013"/>
        <dbReference type="ChEBI" id="CHEBI:30616"/>
        <dbReference type="ChEBI" id="CHEBI:61977"/>
        <dbReference type="ChEBI" id="CHEBI:456216"/>
        <dbReference type="EC" id="2.7.11.1"/>
    </reaction>
</comment>
<dbReference type="EMBL" id="JAVIJP010000054">
    <property type="protein sequence ID" value="KAL3624076.1"/>
    <property type="molecule type" value="Genomic_DNA"/>
</dbReference>
<keyword evidence="5" id="KW-0812">Transmembrane</keyword>
<dbReference type="FunFam" id="1.10.510.10:FF:000060">
    <property type="entry name" value="G-type lectin S-receptor-like serine/threonine-protein kinase"/>
    <property type="match status" value="1"/>
</dbReference>
<dbReference type="Proteomes" id="UP001632038">
    <property type="component" value="Unassembled WGS sequence"/>
</dbReference>
<dbReference type="InterPro" id="IPR000719">
    <property type="entry name" value="Prot_kinase_dom"/>
</dbReference>
<dbReference type="FunFam" id="1.10.510.10:FF:000287">
    <property type="entry name" value="probable LRR receptor-like serine/threonine-protein kinase RKF3"/>
    <property type="match status" value="1"/>
</dbReference>
<dbReference type="FunFam" id="3.30.200.20:FF:000039">
    <property type="entry name" value="receptor-like protein kinase FERONIA"/>
    <property type="match status" value="1"/>
</dbReference>
<dbReference type="EC" id="2.7.11.1" evidence="2"/>
<evidence type="ECO:0000313" key="22">
    <source>
        <dbReference type="Proteomes" id="UP001632038"/>
    </source>
</evidence>
<evidence type="ECO:0000256" key="8">
    <source>
        <dbReference type="ARBA" id="ARBA00022777"/>
    </source>
</evidence>
<dbReference type="InterPro" id="IPR024788">
    <property type="entry name" value="Malectin-like_Carb-bd_dom"/>
</dbReference>
<organism evidence="21 22">
    <name type="scientific">Castilleja foliolosa</name>
    <dbReference type="NCBI Taxonomy" id="1961234"/>
    <lineage>
        <taxon>Eukaryota</taxon>
        <taxon>Viridiplantae</taxon>
        <taxon>Streptophyta</taxon>
        <taxon>Embryophyta</taxon>
        <taxon>Tracheophyta</taxon>
        <taxon>Spermatophyta</taxon>
        <taxon>Magnoliopsida</taxon>
        <taxon>eudicotyledons</taxon>
        <taxon>Gunneridae</taxon>
        <taxon>Pentapetalae</taxon>
        <taxon>asterids</taxon>
        <taxon>lamiids</taxon>
        <taxon>Lamiales</taxon>
        <taxon>Orobanchaceae</taxon>
        <taxon>Pedicularideae</taxon>
        <taxon>Castillejinae</taxon>
        <taxon>Castilleja</taxon>
    </lineage>
</organism>
<evidence type="ECO:0000313" key="21">
    <source>
        <dbReference type="EMBL" id="KAL3624076.1"/>
    </source>
</evidence>
<evidence type="ECO:0000256" key="12">
    <source>
        <dbReference type="ARBA" id="ARBA00023157"/>
    </source>
</evidence>
<keyword evidence="13" id="KW-0675">Receptor</keyword>
<comment type="catalytic activity">
    <reaction evidence="16">
        <text>L-seryl-[protein] + ATP = O-phospho-L-seryl-[protein] + ADP + H(+)</text>
        <dbReference type="Rhea" id="RHEA:17989"/>
        <dbReference type="Rhea" id="RHEA-COMP:9863"/>
        <dbReference type="Rhea" id="RHEA-COMP:11604"/>
        <dbReference type="ChEBI" id="CHEBI:15378"/>
        <dbReference type="ChEBI" id="CHEBI:29999"/>
        <dbReference type="ChEBI" id="CHEBI:30616"/>
        <dbReference type="ChEBI" id="CHEBI:83421"/>
        <dbReference type="ChEBI" id="CHEBI:456216"/>
        <dbReference type="EC" id="2.7.11.1"/>
    </reaction>
</comment>
<feature type="binding site" evidence="17">
    <location>
        <position position="895"/>
    </location>
    <ligand>
        <name>ATP</name>
        <dbReference type="ChEBI" id="CHEBI:30616"/>
    </ligand>
</feature>
<keyword evidence="12" id="KW-1015">Disulfide bond</keyword>
<evidence type="ECO:0000256" key="16">
    <source>
        <dbReference type="ARBA" id="ARBA00048679"/>
    </source>
</evidence>
<dbReference type="CDD" id="cd14066">
    <property type="entry name" value="STKc_IRAK"/>
    <property type="match status" value="1"/>
</dbReference>
<keyword evidence="6 19" id="KW-0732">Signal</keyword>
<gene>
    <name evidence="21" type="ORF">CASFOL_032892</name>
</gene>
<feature type="domain" description="Protein kinase" evidence="20">
    <location>
        <begin position="867"/>
        <end position="1146"/>
    </location>
</feature>
<comment type="subcellular location">
    <subcellularLocation>
        <location evidence="1">Membrane</location>
        <topology evidence="1">Single-pass type I membrane protein</topology>
    </subcellularLocation>
</comment>
<dbReference type="GO" id="GO:0005524">
    <property type="term" value="F:ATP binding"/>
    <property type="evidence" value="ECO:0007669"/>
    <property type="project" value="UniProtKB-UniRule"/>
</dbReference>
<evidence type="ECO:0000256" key="14">
    <source>
        <dbReference type="ARBA" id="ARBA00023180"/>
    </source>
</evidence>
<keyword evidence="8" id="KW-0418">Kinase</keyword>
<keyword evidence="22" id="KW-1185">Reference proteome</keyword>